<dbReference type="PANTHER" id="PTHR44119:SF4">
    <property type="entry name" value="AEROBIC COBALTOCHELATASE SUBUNIT COBN"/>
    <property type="match status" value="1"/>
</dbReference>
<dbReference type="InterPro" id="IPR003672">
    <property type="entry name" value="CobN/Mg_chltase"/>
</dbReference>
<evidence type="ECO:0000313" key="4">
    <source>
        <dbReference type="Proteomes" id="UP000032068"/>
    </source>
</evidence>
<dbReference type="AlphaFoldDB" id="A0A0D0KDU3"/>
<dbReference type="InterPro" id="IPR011953">
    <property type="entry name" value="Cobalto_CobN"/>
</dbReference>
<dbReference type="CDD" id="cd10150">
    <property type="entry name" value="CobN_like"/>
    <property type="match status" value="1"/>
</dbReference>
<dbReference type="EC" id="6.6.1.2" evidence="1"/>
<name>A0A0D0KDU3_9PSED</name>
<sequence length="1242" mass="137309">MHLLRTQPGQSLPADSIADLGQTPAELVVLCTGDSHLSLLAEVARHLPEDYPSLRLASPAQLSNNASVDFYVEKVLQHAKVILISVHGGVSYWRYGIQRLVELAGQGKTLILVPGDDSPDPELTGLGNVAGEDAERLWQYLRQGGVDNARQFFHCIADRYLGRRYGSQPPRALPRVGLYHPHLGNASLQDWRASWQPDAPVAALLFYRTHVQAANTAFVDTFCQRLQAQGLNPLPIAVASLKEAACLAQVEDWLDEAGVSVILNTTGFAQSNPESPQARPFRRDVPVLQALCALDSEEQWQGNAQGLGPRDLAMHIALPELDGRLITRPISFKGLAWRSERSQSDVVCYRAHLPGMDFVAELARRWCELQRTSAAHKRVALVLANYPTRDGRIGNGVGLDTPAAALNILQALQQRGYPVEALPDSGTALIHQLLGGVTNDLDNLDLRPCAQSLAMDAYQTFFAALPEANRQAVLERWGAPENDPMFREGRLMIAGLRFGLTFVGIQPARGYQVDAAAVYHDPDLVPPHGYLAFYCWMRQVFAAQAVIHVGKHGNLEWLPGKSVGLSESCWPTAILGALPNIYPFIVNDPGEGAQAKRRTQAVIIDHLMPPLTRAESYGPLRDLERLADEYYDASQLDLRRAGELRGEILQKVREASLDRELGLQLNDDPASWLPQLDAYLCDLKESQIRDGLHVFGESPAGTLRRDTLLALLRIPRGDGQGGNASLLRALAHDLALDFDPLDCDMAAPWTGPRPKILADLSDEPWRTLGDTRERLELLGLRLIEGERPCGPSSDAVLHSLRSHIAPLLDACGDAEMHGLLDALEGRFVPSGPSGAPSRGRLDVLPTGRNFYSVDVRNLPTPTAWRLGVQAADRLLERHLQDEGDHLRQLGLSVWGTATMRTGGDDIAQAMALMGVRPVWQAGSQRVERFDVLPLEQLGRPRVDVTLRVSGFFRDAFANLIRLFDDAVQAVADLDESPDMNPLSARVWQEALALQDGGLDELEARRQAGWRIFGAKPGAYGAGVQNAIEERLWESRADLAEVYLNWGGYAYGKGSEGTPARGQFAERLEHLQAVLHNQDNREHDILDSNDYYQFQGGMLAAVETLRGAKVASYHGDNSQPDTPRIRTLKQELARVVRARAANPKWIEGMKRHGYKGAFELAATIDYLFAFDATSELVDDHQYALLTDAYLMDRDTRDFIQQHNPGALQDIIERLLEAQQRGMWQEPGDYREALENLLLDSEER</sequence>
<proteinExistence type="predicted"/>
<accession>A0A0D0KDU3</accession>
<dbReference type="GO" id="GO:0009236">
    <property type="term" value="P:cobalamin biosynthetic process"/>
    <property type="evidence" value="ECO:0007669"/>
    <property type="project" value="UniProtKB-UniRule"/>
</dbReference>
<evidence type="ECO:0000259" key="2">
    <source>
        <dbReference type="Pfam" id="PF02514"/>
    </source>
</evidence>
<protein>
    <recommendedName>
        <fullName evidence="1">Cobaltochelatase subunit CobN</fullName>
        <ecNumber evidence="1">6.6.1.2</ecNumber>
    </recommendedName>
</protein>
<dbReference type="OrthoDB" id="9757976at2"/>
<reference evidence="3 4" key="1">
    <citation type="submission" date="2014-12" db="EMBL/GenBank/DDBJ databases">
        <title>16Stimator: statistical estimation of ribosomal gene copy numbers from draft genome assemblies.</title>
        <authorList>
            <person name="Perisin M.A."/>
            <person name="Vetter M."/>
            <person name="Gilbert J.A."/>
            <person name="Bergelson J."/>
        </authorList>
    </citation>
    <scope>NUCLEOTIDE SEQUENCE [LARGE SCALE GENOMIC DNA]</scope>
    <source>
        <strain evidence="3 4">MEJ086</strain>
    </source>
</reference>
<dbReference type="NCBIfam" id="TIGR02257">
    <property type="entry name" value="cobalto_cobN"/>
    <property type="match status" value="1"/>
</dbReference>
<evidence type="ECO:0000313" key="3">
    <source>
        <dbReference type="EMBL" id="KIP96264.1"/>
    </source>
</evidence>
<dbReference type="EMBL" id="JXQW01000063">
    <property type="protein sequence ID" value="KIP96264.1"/>
    <property type="molecule type" value="Genomic_DNA"/>
</dbReference>
<dbReference type="Pfam" id="PF02514">
    <property type="entry name" value="CobN-Mg_chel"/>
    <property type="match status" value="1"/>
</dbReference>
<feature type="domain" description="CobN/magnesium chelatase" evidence="2">
    <location>
        <begin position="138"/>
        <end position="1226"/>
    </location>
</feature>
<evidence type="ECO:0000256" key="1">
    <source>
        <dbReference type="NCBIfam" id="TIGR02257"/>
    </source>
</evidence>
<dbReference type="PANTHER" id="PTHR44119">
    <property type="entry name" value="MAGNESIUM-CHELATASE SUBUNIT CHLH, CHLOROPLASTIC"/>
    <property type="match status" value="1"/>
</dbReference>
<gene>
    <name evidence="3" type="ORF">RU08_21310</name>
</gene>
<organism evidence="3 4">
    <name type="scientific">Pseudomonas fulva</name>
    <dbReference type="NCBI Taxonomy" id="47880"/>
    <lineage>
        <taxon>Bacteria</taxon>
        <taxon>Pseudomonadati</taxon>
        <taxon>Pseudomonadota</taxon>
        <taxon>Gammaproteobacteria</taxon>
        <taxon>Pseudomonadales</taxon>
        <taxon>Pseudomonadaceae</taxon>
        <taxon>Pseudomonas</taxon>
    </lineage>
</organism>
<dbReference type="RefSeq" id="WP_042555874.1">
    <property type="nucleotide sequence ID" value="NZ_JXQW01000063.1"/>
</dbReference>
<dbReference type="Proteomes" id="UP000032068">
    <property type="component" value="Unassembled WGS sequence"/>
</dbReference>
<comment type="caution">
    <text evidence="3">The sequence shown here is derived from an EMBL/GenBank/DDBJ whole genome shotgun (WGS) entry which is preliminary data.</text>
</comment>
<dbReference type="GO" id="GO:0051116">
    <property type="term" value="F:cobaltochelatase activity"/>
    <property type="evidence" value="ECO:0007669"/>
    <property type="project" value="UniProtKB-UniRule"/>
</dbReference>